<dbReference type="InterPro" id="IPR001100">
    <property type="entry name" value="Pyr_nuc-diS_OxRdtase"/>
</dbReference>
<feature type="binding site" evidence="5">
    <location>
        <position position="265"/>
    </location>
    <ligand>
        <name>NAD(+)</name>
        <dbReference type="ChEBI" id="CHEBI:57540"/>
    </ligand>
</feature>
<feature type="domain" description="Pyridine nucleotide-disulphide oxidoreductase dimerisation" evidence="7">
    <location>
        <begin position="346"/>
        <end position="448"/>
    </location>
</feature>
<comment type="similarity">
    <text evidence="1">Belongs to the class-I pyridine nucleotide-disulfide oxidoreductase family.</text>
</comment>
<feature type="binding site" evidence="5">
    <location>
        <begin position="178"/>
        <end position="185"/>
    </location>
    <ligand>
        <name>NAD(+)</name>
        <dbReference type="ChEBI" id="CHEBI:57540"/>
    </ligand>
</feature>
<evidence type="ECO:0000313" key="9">
    <source>
        <dbReference type="EMBL" id="GGE15271.1"/>
    </source>
</evidence>
<proteinExistence type="inferred from homology"/>
<keyword evidence="2" id="KW-0285">Flavoprotein</keyword>
<dbReference type="Proteomes" id="UP000644699">
    <property type="component" value="Unassembled WGS sequence"/>
</dbReference>
<keyword evidence="10" id="KW-1185">Reference proteome</keyword>
<name>A0A917E8H2_9HYPH</name>
<dbReference type="SUPFAM" id="SSF51905">
    <property type="entry name" value="FAD/NAD(P)-binding domain"/>
    <property type="match status" value="2"/>
</dbReference>
<dbReference type="SUPFAM" id="SSF55424">
    <property type="entry name" value="FAD/NAD-linked reductases, dimerisation (C-terminal) domain"/>
    <property type="match status" value="1"/>
</dbReference>
<dbReference type="Gene3D" id="3.30.390.30">
    <property type="match status" value="1"/>
</dbReference>
<keyword evidence="3 5" id="KW-0274">FAD</keyword>
<evidence type="ECO:0000256" key="3">
    <source>
        <dbReference type="ARBA" id="ARBA00022827"/>
    </source>
</evidence>
<dbReference type="GO" id="GO:0003955">
    <property type="term" value="F:NAD(P)H dehydrogenase (quinone) activity"/>
    <property type="evidence" value="ECO:0007669"/>
    <property type="project" value="TreeGrafter"/>
</dbReference>
<evidence type="ECO:0000256" key="2">
    <source>
        <dbReference type="ARBA" id="ARBA00022630"/>
    </source>
</evidence>
<dbReference type="PANTHER" id="PTHR43014:SF4">
    <property type="entry name" value="PYRIDINE NUCLEOTIDE-DISULFIDE OXIDOREDUCTASE RCLA-RELATED"/>
    <property type="match status" value="1"/>
</dbReference>
<dbReference type="NCBIfam" id="NF004939">
    <property type="entry name" value="PRK06292.1-1"/>
    <property type="match status" value="1"/>
</dbReference>
<feature type="domain" description="FAD/NAD(P)-binding" evidence="8">
    <location>
        <begin position="7"/>
        <end position="322"/>
    </location>
</feature>
<dbReference type="InterPro" id="IPR004099">
    <property type="entry name" value="Pyr_nucl-diS_OxRdtase_dimer"/>
</dbReference>
<dbReference type="EMBL" id="BMIQ01000006">
    <property type="protein sequence ID" value="GGE15271.1"/>
    <property type="molecule type" value="Genomic_DNA"/>
</dbReference>
<comment type="caution">
    <text evidence="9">The sequence shown here is derived from an EMBL/GenBank/DDBJ whole genome shotgun (WGS) entry which is preliminary data.</text>
</comment>
<dbReference type="InterPro" id="IPR023753">
    <property type="entry name" value="FAD/NAD-binding_dom"/>
</dbReference>
<dbReference type="PRINTS" id="PR00411">
    <property type="entry name" value="PNDRDTASEI"/>
</dbReference>
<accession>A0A917E8H2</accession>
<evidence type="ECO:0000259" key="7">
    <source>
        <dbReference type="Pfam" id="PF02852"/>
    </source>
</evidence>
<keyword evidence="5" id="KW-0520">NAD</keyword>
<gene>
    <name evidence="9" type="ORF">GCM10011390_37980</name>
</gene>
<keyword evidence="5" id="KW-0547">Nucleotide-binding</keyword>
<sequence>MAELNCDVAVIGAGTAGRAAERSARRHGARTLLIDDGFAGTTCVRIGCMPSKLLIAAAEAAHAVRQAPIFGVETVPPRIDGRAVMARLRRERAAFLASDRESIESLPAGVALRGRARFAGPNRLALDDGRTVAAKAIVIATGSHSAVPENFASVADRVLTTETIFERGDLPGSLAVVGAGPIGLELAQAFARLGTDVMLFDKSGAIAGLKDRIVEADLRRILAREFPIVTGVDLTAERHGEAVRIAWHGEATGTRDFDHVLVAAGRPPNLAGLDLSAAGLKLDKHGVPVFDEATLQCGAAPIFIAGDANADRAVLHEASDEGTIAGRNAANFPRVRPGERGVPFQLTFTDPNVAVLGEVATEETPDVVIGTASYADQGRAKVMARNAGTVRFYAARQGGRLLGATMAGPGVEHMAHLVAWAIGDGRTAAELLDRPFYHPTFEEGLKSALRAICATSRTTVPSRDEARPSAA</sequence>
<dbReference type="GO" id="GO:0050660">
    <property type="term" value="F:flavin adenine dinucleotide binding"/>
    <property type="evidence" value="ECO:0007669"/>
    <property type="project" value="TreeGrafter"/>
</dbReference>
<dbReference type="Pfam" id="PF02852">
    <property type="entry name" value="Pyr_redox_dim"/>
    <property type="match status" value="1"/>
</dbReference>
<feature type="binding site" evidence="5">
    <location>
        <position position="52"/>
    </location>
    <ligand>
        <name>FAD</name>
        <dbReference type="ChEBI" id="CHEBI:57692"/>
    </ligand>
</feature>
<dbReference type="PRINTS" id="PR00368">
    <property type="entry name" value="FADPNR"/>
</dbReference>
<protein>
    <submittedName>
        <fullName evidence="9">Dihydrolipoyl dehydrogenase</fullName>
    </submittedName>
</protein>
<evidence type="ECO:0000259" key="8">
    <source>
        <dbReference type="Pfam" id="PF07992"/>
    </source>
</evidence>
<dbReference type="Gene3D" id="3.50.50.60">
    <property type="entry name" value="FAD/NAD(P)-binding domain"/>
    <property type="match status" value="2"/>
</dbReference>
<feature type="active site" description="Proton acceptor" evidence="4">
    <location>
        <position position="438"/>
    </location>
</feature>
<evidence type="ECO:0000256" key="1">
    <source>
        <dbReference type="ARBA" id="ARBA00007532"/>
    </source>
</evidence>
<evidence type="ECO:0000313" key="10">
    <source>
        <dbReference type="Proteomes" id="UP000644699"/>
    </source>
</evidence>
<feature type="binding site" evidence="5">
    <location>
        <position position="307"/>
    </location>
    <ligand>
        <name>FAD</name>
        <dbReference type="ChEBI" id="CHEBI:57692"/>
    </ligand>
</feature>
<evidence type="ECO:0000256" key="5">
    <source>
        <dbReference type="PIRSR" id="PIRSR000350-3"/>
    </source>
</evidence>
<dbReference type="RefSeq" id="WP_188911308.1">
    <property type="nucleotide sequence ID" value="NZ_BMIQ01000006.1"/>
</dbReference>
<feature type="binding site" evidence="5">
    <location>
        <begin position="141"/>
        <end position="143"/>
    </location>
    <ligand>
        <name>FAD</name>
        <dbReference type="ChEBI" id="CHEBI:57692"/>
    </ligand>
</feature>
<dbReference type="PANTHER" id="PTHR43014">
    <property type="entry name" value="MERCURIC REDUCTASE"/>
    <property type="match status" value="1"/>
</dbReference>
<dbReference type="PIRSF" id="PIRSF000350">
    <property type="entry name" value="Mercury_reductase_MerA"/>
    <property type="match status" value="1"/>
</dbReference>
<feature type="disulfide bond" description="Redox-active" evidence="6">
    <location>
        <begin position="43"/>
        <end position="48"/>
    </location>
</feature>
<comment type="cofactor">
    <cofactor evidence="5">
        <name>FAD</name>
        <dbReference type="ChEBI" id="CHEBI:57692"/>
    </cofactor>
    <text evidence="5">Binds 1 FAD per subunit.</text>
</comment>
<dbReference type="InterPro" id="IPR016156">
    <property type="entry name" value="FAD/NAD-linked_Rdtase_dimer_sf"/>
</dbReference>
<dbReference type="InterPro" id="IPR036188">
    <property type="entry name" value="FAD/NAD-bd_sf"/>
</dbReference>
<dbReference type="AlphaFoldDB" id="A0A917E8H2"/>
<reference evidence="9" key="1">
    <citation type="journal article" date="2014" name="Int. J. Syst. Evol. Microbiol.">
        <title>Complete genome sequence of Corynebacterium casei LMG S-19264T (=DSM 44701T), isolated from a smear-ripened cheese.</title>
        <authorList>
            <consortium name="US DOE Joint Genome Institute (JGI-PGF)"/>
            <person name="Walter F."/>
            <person name="Albersmeier A."/>
            <person name="Kalinowski J."/>
            <person name="Ruckert C."/>
        </authorList>
    </citation>
    <scope>NUCLEOTIDE SEQUENCE</scope>
    <source>
        <strain evidence="9">CGMCC 1.15367</strain>
    </source>
</reference>
<evidence type="ECO:0000256" key="4">
    <source>
        <dbReference type="PIRSR" id="PIRSR000350-2"/>
    </source>
</evidence>
<evidence type="ECO:0000256" key="6">
    <source>
        <dbReference type="PIRSR" id="PIRSR000350-4"/>
    </source>
</evidence>
<organism evidence="9 10">
    <name type="scientific">Aureimonas endophytica</name>
    <dbReference type="NCBI Taxonomy" id="2027858"/>
    <lineage>
        <taxon>Bacteria</taxon>
        <taxon>Pseudomonadati</taxon>
        <taxon>Pseudomonadota</taxon>
        <taxon>Alphaproteobacteria</taxon>
        <taxon>Hyphomicrobiales</taxon>
        <taxon>Aurantimonadaceae</taxon>
        <taxon>Aureimonas</taxon>
    </lineage>
</organism>
<reference evidence="9" key="2">
    <citation type="submission" date="2020-09" db="EMBL/GenBank/DDBJ databases">
        <authorList>
            <person name="Sun Q."/>
            <person name="Zhou Y."/>
        </authorList>
    </citation>
    <scope>NUCLEOTIDE SEQUENCE</scope>
    <source>
        <strain evidence="9">CGMCC 1.15367</strain>
    </source>
</reference>
<dbReference type="Pfam" id="PF07992">
    <property type="entry name" value="Pyr_redox_2"/>
    <property type="match status" value="1"/>
</dbReference>